<dbReference type="Pfam" id="PF02214">
    <property type="entry name" value="BTB_2"/>
    <property type="match status" value="1"/>
</dbReference>
<dbReference type="EMBL" id="CP059274">
    <property type="protein sequence ID" value="QLQ82394.1"/>
    <property type="molecule type" value="Genomic_DNA"/>
</dbReference>
<organism evidence="3 4">
    <name type="scientific">Torulaspora globosa</name>
    <dbReference type="NCBI Taxonomy" id="48254"/>
    <lineage>
        <taxon>Eukaryota</taxon>
        <taxon>Fungi</taxon>
        <taxon>Dikarya</taxon>
        <taxon>Ascomycota</taxon>
        <taxon>Saccharomycotina</taxon>
        <taxon>Saccharomycetes</taxon>
        <taxon>Saccharomycetales</taxon>
        <taxon>Saccharomycetaceae</taxon>
        <taxon>Torulaspora</taxon>
    </lineage>
</organism>
<reference evidence="3 4" key="1">
    <citation type="submission" date="2020-06" db="EMBL/GenBank/DDBJ databases">
        <title>The yeast mating-type switching endonuclease HO is a domesticated member of an unorthodox homing genetic element family.</title>
        <authorList>
            <person name="Coughlan A.Y."/>
            <person name="Lombardi L."/>
            <person name="Braun-Galleani S."/>
            <person name="Martos A.R."/>
            <person name="Galeote V."/>
            <person name="Bigey F."/>
            <person name="Dequin S."/>
            <person name="Byrne K.P."/>
            <person name="Wolfe K.H."/>
        </authorList>
    </citation>
    <scope>NUCLEOTIDE SEQUENCE [LARGE SCALE GENOMIC DNA]</scope>
    <source>
        <strain evidence="3 4">CBS2947</strain>
    </source>
</reference>
<dbReference type="InterPro" id="IPR003131">
    <property type="entry name" value="T1-type_BTB"/>
</dbReference>
<gene>
    <name evidence="3" type="ORF">HG537_0H01560</name>
</gene>
<dbReference type="AlphaFoldDB" id="A0A7H9HXD9"/>
<dbReference type="OrthoDB" id="2414723at2759"/>
<accession>A0A7H9HXD9</accession>
<dbReference type="InterPro" id="IPR000210">
    <property type="entry name" value="BTB/POZ_dom"/>
</dbReference>
<evidence type="ECO:0000256" key="1">
    <source>
        <dbReference type="SAM" id="MobiDB-lite"/>
    </source>
</evidence>
<evidence type="ECO:0000313" key="4">
    <source>
        <dbReference type="Proteomes" id="UP000510647"/>
    </source>
</evidence>
<name>A0A7H9HXD9_9SACH</name>
<dbReference type="Proteomes" id="UP000510647">
    <property type="component" value="Chromosome 8"/>
</dbReference>
<proteinExistence type="predicted"/>
<feature type="region of interest" description="Disordered" evidence="1">
    <location>
        <begin position="269"/>
        <end position="289"/>
    </location>
</feature>
<feature type="compositionally biased region" description="Polar residues" evidence="1">
    <location>
        <begin position="272"/>
        <end position="282"/>
    </location>
</feature>
<dbReference type="Gene3D" id="3.30.710.10">
    <property type="entry name" value="Potassium Channel Kv1.1, Chain A"/>
    <property type="match status" value="2"/>
</dbReference>
<dbReference type="SUPFAM" id="SSF54695">
    <property type="entry name" value="POZ domain"/>
    <property type="match status" value="1"/>
</dbReference>
<protein>
    <recommendedName>
        <fullName evidence="2">BTB domain-containing protein</fullName>
    </recommendedName>
</protein>
<evidence type="ECO:0000313" key="3">
    <source>
        <dbReference type="EMBL" id="QLQ82394.1"/>
    </source>
</evidence>
<dbReference type="InterPro" id="IPR011333">
    <property type="entry name" value="SKP1/BTB/POZ_sf"/>
</dbReference>
<dbReference type="PANTHER" id="PTHR31758">
    <property type="entry name" value="BTB/POZ DOMAIN-CONTAINING PROTEIN YLR108C"/>
    <property type="match status" value="1"/>
</dbReference>
<dbReference type="CDD" id="cd18316">
    <property type="entry name" value="BTB_POZ_KCTD-like"/>
    <property type="match status" value="1"/>
</dbReference>
<dbReference type="PANTHER" id="PTHR31758:SF2">
    <property type="entry name" value="BTB_POZ DOMAIN-CONTAINING PROTEIN YLR108C"/>
    <property type="match status" value="1"/>
</dbReference>
<evidence type="ECO:0000259" key="2">
    <source>
        <dbReference type="SMART" id="SM00225"/>
    </source>
</evidence>
<sequence>MGEESCVAGGLEAGGFDPRIPHLLPHENMYKIQVGTKLFKISGASLSSDGPSFFTERFGGAKSQGENVLFIDRSAEIFELIYLHLQGYFIEIRDEVQFTMLFADAMYYGLPRLRGLLREYEYYFANISGRTFKIARSVFCREGDSPNYFSMTSTALYADSAGVFINRKLIRPPPQSALAVPRSAELFQDLLQLLGGASLELDDKRRESLIKECRYYRFLNLEQRLVKARVSFNPLTRGETILVSLKDIAKNGVSFNQLSLAVPQDSCCSEPASESTPVSEDQQPLLKKPKTDVATEKVRKNWNLAQYKRPYLDSRTRDLLFQIETMDCTLIFNRQRKTVHLQMMDQTAMHFEKVFSAALSENGVDLSKFRIKDQRKSTHLGLPACISIGDYVVNGSKCPQISRLVAESSCDEKVIDFTDPDKLSYCNGLQLHLTKSIWKLGVSNGDIILIALKATAFTGAREFCKMLDYL</sequence>
<dbReference type="GO" id="GO:0051260">
    <property type="term" value="P:protein homooligomerization"/>
    <property type="evidence" value="ECO:0007669"/>
    <property type="project" value="InterPro"/>
</dbReference>
<feature type="domain" description="BTB" evidence="2">
    <location>
        <begin position="28"/>
        <end position="125"/>
    </location>
</feature>
<keyword evidence="4" id="KW-1185">Reference proteome</keyword>
<dbReference type="SMART" id="SM00225">
    <property type="entry name" value="BTB"/>
    <property type="match status" value="1"/>
</dbReference>